<evidence type="ECO:0000256" key="2">
    <source>
        <dbReference type="ARBA" id="ARBA00022691"/>
    </source>
</evidence>
<keyword evidence="4" id="KW-0408">Iron</keyword>
<dbReference type="PANTHER" id="PTHR43409">
    <property type="entry name" value="ANAEROBIC MAGNESIUM-PROTOPORPHYRIN IX MONOMETHYL ESTER CYCLASE-RELATED"/>
    <property type="match status" value="1"/>
</dbReference>
<evidence type="ECO:0000256" key="5">
    <source>
        <dbReference type="ARBA" id="ARBA00023014"/>
    </source>
</evidence>
<comment type="caution">
    <text evidence="8">The sequence shown here is derived from an EMBL/GenBank/DDBJ whole genome shotgun (WGS) entry which is preliminary data.</text>
</comment>
<dbReference type="InterPro" id="IPR058240">
    <property type="entry name" value="rSAM_sf"/>
</dbReference>
<dbReference type="InterPro" id="IPR007197">
    <property type="entry name" value="rSAM"/>
</dbReference>
<dbReference type="PANTHER" id="PTHR43409:SF16">
    <property type="entry name" value="SLR0320 PROTEIN"/>
    <property type="match status" value="1"/>
</dbReference>
<dbReference type="Pfam" id="PF04055">
    <property type="entry name" value="Radical_SAM"/>
    <property type="match status" value="1"/>
</dbReference>
<feature type="domain" description="B12-binding" evidence="6">
    <location>
        <begin position="13"/>
        <end position="153"/>
    </location>
</feature>
<organism evidence="8 9">
    <name type="scientific">candidate division CSSED10-310 bacterium</name>
    <dbReference type="NCBI Taxonomy" id="2855610"/>
    <lineage>
        <taxon>Bacteria</taxon>
        <taxon>Bacteria division CSSED10-310</taxon>
    </lineage>
</organism>
<evidence type="ECO:0000259" key="6">
    <source>
        <dbReference type="PROSITE" id="PS51332"/>
    </source>
</evidence>
<feature type="domain" description="Radical SAM core" evidence="7">
    <location>
        <begin position="199"/>
        <end position="437"/>
    </location>
</feature>
<accession>A0ABV6Z5C5</accession>
<evidence type="ECO:0000313" key="9">
    <source>
        <dbReference type="Proteomes" id="UP001594351"/>
    </source>
</evidence>
<keyword evidence="3" id="KW-0479">Metal-binding</keyword>
<dbReference type="InterPro" id="IPR023404">
    <property type="entry name" value="rSAM_horseshoe"/>
</dbReference>
<evidence type="ECO:0000313" key="8">
    <source>
        <dbReference type="EMBL" id="MFC1853647.1"/>
    </source>
</evidence>
<dbReference type="InterPro" id="IPR006638">
    <property type="entry name" value="Elp3/MiaA/NifB-like_rSAM"/>
</dbReference>
<keyword evidence="5" id="KW-0411">Iron-sulfur</keyword>
<dbReference type="PROSITE" id="PS51918">
    <property type="entry name" value="RADICAL_SAM"/>
    <property type="match status" value="1"/>
</dbReference>
<proteinExistence type="predicted"/>
<dbReference type="SMART" id="SM00729">
    <property type="entry name" value="Elp3"/>
    <property type="match status" value="1"/>
</dbReference>
<dbReference type="SFLD" id="SFLDG01082">
    <property type="entry name" value="B12-binding_domain_containing"/>
    <property type="match status" value="1"/>
</dbReference>
<name>A0ABV6Z5C5_UNCC1</name>
<comment type="cofactor">
    <cofactor evidence="1">
        <name>[4Fe-4S] cluster</name>
        <dbReference type="ChEBI" id="CHEBI:49883"/>
    </cofactor>
</comment>
<dbReference type="InterPro" id="IPR034466">
    <property type="entry name" value="Methyltransferase_Class_B"/>
</dbReference>
<evidence type="ECO:0000256" key="4">
    <source>
        <dbReference type="ARBA" id="ARBA00023004"/>
    </source>
</evidence>
<dbReference type="InterPro" id="IPR006158">
    <property type="entry name" value="Cobalamin-bd"/>
</dbReference>
<dbReference type="Gene3D" id="3.80.30.20">
    <property type="entry name" value="tm_1862 like domain"/>
    <property type="match status" value="1"/>
</dbReference>
<sequence length="471" mass="54365">MNQTKLDLVLINPPSSLKVYSQSRIKAAIPVIPLYSIALLAAEVRQRGYTVRILNLAISRHPELELRQFLSEHCPRIVGITFATPLYPEATSIAKIVRSVYADRVLLIGGGVHPTSLPEETLSDSEFDVLFLGEADETLPQFLAQEQQDWISIPGLAYKQNGKMHFTARSKHLQNLDDLPFPAWDLFDLSRYKSPRITSRRNPVGSIITSRGCIHRCIYCNKNVLGNRFRALSPLRVVDELEFTLQSGFHEIHIWDDQFSTDLDRAKQICELIIRRGLKFPWNIFNGIRVNSLDEEFLRLAKKAGCYSISFGVESGNQKVLDSLHKDITLEEYRQALSLVRQIGMETVTYFMIGLPGETEGTMQQTIDFAMELNADYAKVAILVPLPDTDVYHMFEKEGRIKSRDWSLYNYHLPSAIFQHPQLTQEQLSRAYYRFYRQFYFRPSYILRQFVKGITQGRLIHDFYYMIKTFS</sequence>
<dbReference type="Gene3D" id="3.40.50.280">
    <property type="entry name" value="Cobalamin-binding domain"/>
    <property type="match status" value="1"/>
</dbReference>
<dbReference type="SUPFAM" id="SSF102114">
    <property type="entry name" value="Radical SAM enzymes"/>
    <property type="match status" value="1"/>
</dbReference>
<dbReference type="SFLD" id="SFLDS00029">
    <property type="entry name" value="Radical_SAM"/>
    <property type="match status" value="1"/>
</dbReference>
<dbReference type="EMBL" id="JBHPBY010000561">
    <property type="protein sequence ID" value="MFC1853647.1"/>
    <property type="molecule type" value="Genomic_DNA"/>
</dbReference>
<keyword evidence="9" id="KW-1185">Reference proteome</keyword>
<dbReference type="InterPro" id="IPR051198">
    <property type="entry name" value="BchE-like"/>
</dbReference>
<protein>
    <submittedName>
        <fullName evidence="8">B12-binding domain-containing radical SAM protein</fullName>
    </submittedName>
</protein>
<evidence type="ECO:0000259" key="7">
    <source>
        <dbReference type="PROSITE" id="PS51918"/>
    </source>
</evidence>
<evidence type="ECO:0000256" key="3">
    <source>
        <dbReference type="ARBA" id="ARBA00022723"/>
    </source>
</evidence>
<dbReference type="SFLD" id="SFLDG01123">
    <property type="entry name" value="methyltransferase_(Class_B)"/>
    <property type="match status" value="1"/>
</dbReference>
<dbReference type="PROSITE" id="PS51332">
    <property type="entry name" value="B12_BINDING"/>
    <property type="match status" value="1"/>
</dbReference>
<keyword evidence="2" id="KW-0949">S-adenosyl-L-methionine</keyword>
<dbReference type="Proteomes" id="UP001594351">
    <property type="component" value="Unassembled WGS sequence"/>
</dbReference>
<dbReference type="CDD" id="cd01335">
    <property type="entry name" value="Radical_SAM"/>
    <property type="match status" value="1"/>
</dbReference>
<evidence type="ECO:0000256" key="1">
    <source>
        <dbReference type="ARBA" id="ARBA00001966"/>
    </source>
</evidence>
<reference evidence="8 9" key="1">
    <citation type="submission" date="2024-09" db="EMBL/GenBank/DDBJ databases">
        <title>Laminarin stimulates single cell rates of sulfate reduction while oxygen inhibits transcriptomic activity in coastal marine sediment.</title>
        <authorList>
            <person name="Lindsay M."/>
            <person name="Orcutt B."/>
            <person name="Emerson D."/>
            <person name="Stepanauskas R."/>
            <person name="D'Angelo T."/>
        </authorList>
    </citation>
    <scope>NUCLEOTIDE SEQUENCE [LARGE SCALE GENOMIC DNA]</scope>
    <source>
        <strain evidence="8">SAG AM-311-K15</strain>
    </source>
</reference>
<gene>
    <name evidence="8" type="ORF">ACFL27_25980</name>
</gene>
<dbReference type="Pfam" id="PF02310">
    <property type="entry name" value="B12-binding"/>
    <property type="match status" value="1"/>
</dbReference>
<dbReference type="CDD" id="cd02068">
    <property type="entry name" value="radical_SAM_B12_BD"/>
    <property type="match status" value="1"/>
</dbReference>